<dbReference type="PRINTS" id="PR00463">
    <property type="entry name" value="EP450I"/>
</dbReference>
<reference evidence="7 8" key="1">
    <citation type="submission" date="2017-06" db="EMBL/GenBank/DDBJ databases">
        <title>A platform for efficient transgenesis in Macrostomum lignano, a flatworm model organism for stem cell research.</title>
        <authorList>
            <person name="Berezikov E."/>
        </authorList>
    </citation>
    <scope>NUCLEOTIDE SEQUENCE [LARGE SCALE GENOMIC DNA]</scope>
    <source>
        <strain evidence="7">DV1</strain>
        <tissue evidence="7">Whole organism</tissue>
    </source>
</reference>
<evidence type="ECO:0000313" key="7">
    <source>
        <dbReference type="EMBL" id="PAA47265.1"/>
    </source>
</evidence>
<evidence type="ECO:0000256" key="1">
    <source>
        <dbReference type="ARBA" id="ARBA00010617"/>
    </source>
</evidence>
<organism evidence="7 8">
    <name type="scientific">Macrostomum lignano</name>
    <dbReference type="NCBI Taxonomy" id="282301"/>
    <lineage>
        <taxon>Eukaryota</taxon>
        <taxon>Metazoa</taxon>
        <taxon>Spiralia</taxon>
        <taxon>Lophotrochozoa</taxon>
        <taxon>Platyhelminthes</taxon>
        <taxon>Rhabditophora</taxon>
        <taxon>Macrostomorpha</taxon>
        <taxon>Macrostomida</taxon>
        <taxon>Macrostomidae</taxon>
        <taxon>Macrostomum</taxon>
    </lineage>
</organism>
<dbReference type="InterPro" id="IPR001128">
    <property type="entry name" value="Cyt_P450"/>
</dbReference>
<feature type="region of interest" description="Disordered" evidence="6">
    <location>
        <begin position="38"/>
        <end position="59"/>
    </location>
</feature>
<dbReference type="GO" id="GO:0006699">
    <property type="term" value="P:bile acid biosynthetic process"/>
    <property type="evidence" value="ECO:0007669"/>
    <property type="project" value="TreeGrafter"/>
</dbReference>
<keyword evidence="5" id="KW-0753">Steroid metabolism</keyword>
<keyword evidence="5" id="KW-0443">Lipid metabolism</keyword>
<dbReference type="GO" id="GO:0005506">
    <property type="term" value="F:iron ion binding"/>
    <property type="evidence" value="ECO:0007669"/>
    <property type="project" value="InterPro"/>
</dbReference>
<dbReference type="GO" id="GO:0020037">
    <property type="term" value="F:heme binding"/>
    <property type="evidence" value="ECO:0007669"/>
    <property type="project" value="InterPro"/>
</dbReference>
<dbReference type="InterPro" id="IPR002401">
    <property type="entry name" value="Cyt_P450_E_grp-I"/>
</dbReference>
<dbReference type="SUPFAM" id="SSF48264">
    <property type="entry name" value="Cytochrome P450"/>
    <property type="match status" value="1"/>
</dbReference>
<dbReference type="InterPro" id="IPR050529">
    <property type="entry name" value="CYP450_sterol_14alpha_dmase"/>
</dbReference>
<gene>
    <name evidence="7" type="ORF">BOX15_Mlig033662g2</name>
</gene>
<accession>A0A267DDG9</accession>
<dbReference type="PANTHER" id="PTHR24304">
    <property type="entry name" value="CYTOCHROME P450 FAMILY 7"/>
    <property type="match status" value="1"/>
</dbReference>
<proteinExistence type="inferred from homology"/>
<keyword evidence="8" id="KW-1185">Reference proteome</keyword>
<dbReference type="Pfam" id="PF00067">
    <property type="entry name" value="p450"/>
    <property type="match status" value="1"/>
</dbReference>
<dbReference type="GO" id="GO:0008395">
    <property type="term" value="F:steroid hydroxylase activity"/>
    <property type="evidence" value="ECO:0007669"/>
    <property type="project" value="TreeGrafter"/>
</dbReference>
<evidence type="ECO:0000256" key="2">
    <source>
        <dbReference type="ARBA" id="ARBA00022617"/>
    </source>
</evidence>
<dbReference type="GO" id="GO:0042632">
    <property type="term" value="P:cholesterol homeostasis"/>
    <property type="evidence" value="ECO:0007669"/>
    <property type="project" value="TreeGrafter"/>
</dbReference>
<comment type="caution">
    <text evidence="7">The sequence shown here is derived from an EMBL/GenBank/DDBJ whole genome shotgun (WGS) entry which is preliminary data.</text>
</comment>
<evidence type="ECO:0000256" key="5">
    <source>
        <dbReference type="ARBA" id="ARBA00023221"/>
    </source>
</evidence>
<dbReference type="EMBL" id="NIVC01004513">
    <property type="protein sequence ID" value="PAA47265.1"/>
    <property type="molecule type" value="Genomic_DNA"/>
</dbReference>
<dbReference type="AlphaFoldDB" id="A0A267DDG9"/>
<keyword evidence="4" id="KW-0408">Iron</keyword>
<dbReference type="STRING" id="282301.A0A267DDG9"/>
<name>A0A267DDG9_9PLAT</name>
<dbReference type="Proteomes" id="UP000215902">
    <property type="component" value="Unassembled WGS sequence"/>
</dbReference>
<keyword evidence="2" id="KW-0349">Heme</keyword>
<dbReference type="OrthoDB" id="6692864at2759"/>
<feature type="compositionally biased region" description="Low complexity" evidence="6">
    <location>
        <begin position="47"/>
        <end position="57"/>
    </location>
</feature>
<dbReference type="InterPro" id="IPR036396">
    <property type="entry name" value="Cyt_P450_sf"/>
</dbReference>
<dbReference type="GO" id="GO:0016705">
    <property type="term" value="F:oxidoreductase activity, acting on paired donors, with incorporation or reduction of molecular oxygen"/>
    <property type="evidence" value="ECO:0007669"/>
    <property type="project" value="InterPro"/>
</dbReference>
<evidence type="ECO:0000256" key="3">
    <source>
        <dbReference type="ARBA" id="ARBA00022723"/>
    </source>
</evidence>
<evidence type="ECO:0000256" key="4">
    <source>
        <dbReference type="ARBA" id="ARBA00023004"/>
    </source>
</evidence>
<dbReference type="Gene3D" id="1.10.630.10">
    <property type="entry name" value="Cytochrome P450"/>
    <property type="match status" value="1"/>
</dbReference>
<keyword evidence="3" id="KW-0479">Metal-binding</keyword>
<dbReference type="PANTHER" id="PTHR24304:SF4">
    <property type="entry name" value="CYTOCHROME P450"/>
    <property type="match status" value="1"/>
</dbReference>
<protein>
    <submittedName>
        <fullName evidence="7">Uncharacterized protein</fullName>
    </submittedName>
</protein>
<sequence length="798" mass="88548">MSNPSAPAAEELASDQIFIDFEIDSEWKKCIYSDCSRAGPQRSRNNSSTALPASSSPVPVPEPGFLHGCQKTLRQSFEATSLRRDAHSVTLWLCVRKHNYENYLWQFVRLGRFHGSEAYSNLSLWTVQLRVRMHRRVPFGCLLRGLCCRFGLGSTSEALKLCLDGFYGMPGFGDIFGNHSDDAVPWMEISNQSTADSLQLHDGDIIFVSYSNEKLESLARARKRALVNQSASSNVARSFAPRSSTTSDTDSISLAPFGKLSKPISQNAMPLADSVSPPPLHMATKMPTQPRARCASMPAAHPGQPMCISAAATSADIQFCEAVINTSKTELDQSLAEDGIETEVFAKDGWGLHPGALNKLHQAHSDIGDLVRVSYPSSKRTEKLGLVLTPELMTWMLDAAKDHRTPLIHPLLPKIRAKVFRCDTASDVDAADGLGAGIGAGRGALEELRNFASKVDSMLRVRCAGSGSFLDIWSPESAAYFVVDTFFGSSICSIYGIERDHRFHSYAVDAALHELEKGFVTFFSGNSGSQAKLRKADLDKAWENLYRLHPTAQELAAAEPCHHFKDLLNRALKNPNKSWRAFVGCSINCLYSDYSAKKAAFWAIHYLISHTAVQESLLAEIDSMATAARPHEFRRLTLKELDEMPFLEAFVKEVYRLTSGQFVSFRAGTDLLLQTQKNSEGICLHSGEEIGVLLRSLNMDPSLFKNPEAFQPQRFLFETQHAELLALPFGCLWPRRRLGLLKLKLFLVLLLSRCRIRADEGTGAQVDASAFCVDILPWTEDVVFQFQAREQMRATFTL</sequence>
<comment type="similarity">
    <text evidence="1">Belongs to the cytochrome P450 family.</text>
</comment>
<evidence type="ECO:0000313" key="8">
    <source>
        <dbReference type="Proteomes" id="UP000215902"/>
    </source>
</evidence>
<evidence type="ECO:0000256" key="6">
    <source>
        <dbReference type="SAM" id="MobiDB-lite"/>
    </source>
</evidence>